<dbReference type="Proteomes" id="UP001155483">
    <property type="component" value="Unassembled WGS sequence"/>
</dbReference>
<dbReference type="RefSeq" id="WP_279295400.1">
    <property type="nucleotide sequence ID" value="NZ_JAOTIF010000001.1"/>
</dbReference>
<dbReference type="Gene3D" id="1.10.530.10">
    <property type="match status" value="1"/>
</dbReference>
<evidence type="ECO:0000259" key="2">
    <source>
        <dbReference type="Pfam" id="PF01464"/>
    </source>
</evidence>
<proteinExistence type="inferred from homology"/>
<reference evidence="3" key="2">
    <citation type="submission" date="2023-04" db="EMBL/GenBank/DDBJ databases">
        <title>Paracnuella aquatica gen. nov., sp. nov., a member of the family Chitinophagaceae isolated from a hot spring.</title>
        <authorList>
            <person name="Wang C."/>
        </authorList>
    </citation>
    <scope>NUCLEOTIDE SEQUENCE</scope>
    <source>
        <strain evidence="3">LB-8</strain>
    </source>
</reference>
<evidence type="ECO:0000256" key="1">
    <source>
        <dbReference type="ARBA" id="ARBA00007734"/>
    </source>
</evidence>
<name>A0A9X3B6Z8_9BACT</name>
<gene>
    <name evidence="3" type="ORF">OCK74_02470</name>
</gene>
<dbReference type="PANTHER" id="PTHR37423">
    <property type="entry name" value="SOLUBLE LYTIC MUREIN TRANSGLYCOSYLASE-RELATED"/>
    <property type="match status" value="1"/>
</dbReference>
<evidence type="ECO:0000313" key="3">
    <source>
        <dbReference type="EMBL" id="MCU7547956.1"/>
    </source>
</evidence>
<dbReference type="InterPro" id="IPR008258">
    <property type="entry name" value="Transglycosylase_SLT_dom_1"/>
</dbReference>
<reference evidence="3" key="1">
    <citation type="submission" date="2022-09" db="EMBL/GenBank/DDBJ databases">
        <authorList>
            <person name="Yuan C."/>
            <person name="Ke Z."/>
        </authorList>
    </citation>
    <scope>NUCLEOTIDE SEQUENCE</scope>
    <source>
        <strain evidence="3">LB-8</strain>
    </source>
</reference>
<dbReference type="InterPro" id="IPR023346">
    <property type="entry name" value="Lysozyme-like_dom_sf"/>
</dbReference>
<comment type="similarity">
    <text evidence="1">Belongs to the transglycosylase Slt family.</text>
</comment>
<dbReference type="EMBL" id="JAOTIF010000001">
    <property type="protein sequence ID" value="MCU7547956.1"/>
    <property type="molecule type" value="Genomic_DNA"/>
</dbReference>
<protein>
    <submittedName>
        <fullName evidence="3">Lytic transglycosylase domain-containing protein</fullName>
    </submittedName>
</protein>
<keyword evidence="4" id="KW-1185">Reference proteome</keyword>
<dbReference type="CDD" id="cd16894">
    <property type="entry name" value="MltD-like"/>
    <property type="match status" value="1"/>
</dbReference>
<organism evidence="3 4">
    <name type="scientific">Paraflavisolibacter caeni</name>
    <dbReference type="NCBI Taxonomy" id="2982496"/>
    <lineage>
        <taxon>Bacteria</taxon>
        <taxon>Pseudomonadati</taxon>
        <taxon>Bacteroidota</taxon>
        <taxon>Chitinophagia</taxon>
        <taxon>Chitinophagales</taxon>
        <taxon>Chitinophagaceae</taxon>
        <taxon>Paraflavisolibacter</taxon>
    </lineage>
</organism>
<dbReference type="Pfam" id="PF01464">
    <property type="entry name" value="SLT"/>
    <property type="match status" value="1"/>
</dbReference>
<evidence type="ECO:0000313" key="4">
    <source>
        <dbReference type="Proteomes" id="UP001155483"/>
    </source>
</evidence>
<sequence>MQKVLLLAIFLTGSFIKDTAAKTWQGGEANYILHDSLIKGVIPADPKEGFKDLFVRTTAKGLNVNKLNPLALNFVQDYMNRYSAHLYDMKGWGKPYFDLMNGILTQHGLPNELKYLSVIESNLHSYAVSWAGAVGPWQFMPETARNMGLRVNSLNDERTDFFKSTHAAARYLTQLYGLFGDWLLVIAAYNGGPGNVYSAMRRSGSRNFWDLQYYLPEESRNHVKKFIATHYIMEGDGGVTTLTKKERENFMLNEALKPAADDDKSETMNVSGKYNSLIIAQVIQIDLVAFNRLNPNFDKLLSANGSYDMRLPSDKMLLFQANKPQILEQSIRLMLTMDGR</sequence>
<accession>A0A9X3B6Z8</accession>
<dbReference type="SUPFAM" id="SSF53955">
    <property type="entry name" value="Lysozyme-like"/>
    <property type="match status" value="1"/>
</dbReference>
<comment type="caution">
    <text evidence="3">The sequence shown here is derived from an EMBL/GenBank/DDBJ whole genome shotgun (WGS) entry which is preliminary data.</text>
</comment>
<dbReference type="PANTHER" id="PTHR37423:SF2">
    <property type="entry name" value="MEMBRANE-BOUND LYTIC MUREIN TRANSGLYCOSYLASE C"/>
    <property type="match status" value="1"/>
</dbReference>
<dbReference type="AlphaFoldDB" id="A0A9X3B6Z8"/>
<feature type="domain" description="Transglycosylase SLT" evidence="2">
    <location>
        <begin position="108"/>
        <end position="210"/>
    </location>
</feature>